<keyword evidence="2" id="KW-0732">Signal</keyword>
<evidence type="ECO:0000256" key="2">
    <source>
        <dbReference type="SAM" id="SignalP"/>
    </source>
</evidence>
<reference evidence="3" key="1">
    <citation type="submission" date="2019-12" db="EMBL/GenBank/DDBJ databases">
        <title>An insight into the sialome of adult female Ixodes ricinus ticks feeding for 6 days.</title>
        <authorList>
            <person name="Perner J."/>
            <person name="Ribeiro J.M.C."/>
        </authorList>
    </citation>
    <scope>NUCLEOTIDE SEQUENCE</scope>
    <source>
        <strain evidence="3">Semi-engorged</strain>
        <tissue evidence="3">Salivary glands</tissue>
    </source>
</reference>
<organism evidence="3">
    <name type="scientific">Ixodes ricinus</name>
    <name type="common">Common tick</name>
    <name type="synonym">Acarus ricinus</name>
    <dbReference type="NCBI Taxonomy" id="34613"/>
    <lineage>
        <taxon>Eukaryota</taxon>
        <taxon>Metazoa</taxon>
        <taxon>Ecdysozoa</taxon>
        <taxon>Arthropoda</taxon>
        <taxon>Chelicerata</taxon>
        <taxon>Arachnida</taxon>
        <taxon>Acari</taxon>
        <taxon>Parasitiformes</taxon>
        <taxon>Ixodida</taxon>
        <taxon>Ixodoidea</taxon>
        <taxon>Ixodidae</taxon>
        <taxon>Ixodinae</taxon>
        <taxon>Ixodes</taxon>
    </lineage>
</organism>
<feature type="chain" id="PRO_5025532822" evidence="2">
    <location>
        <begin position="20"/>
        <end position="66"/>
    </location>
</feature>
<proteinExistence type="predicted"/>
<dbReference type="EMBL" id="GIFC01000015">
    <property type="protein sequence ID" value="MXU82098.1"/>
    <property type="molecule type" value="Transcribed_RNA"/>
</dbReference>
<feature type="signal peptide" evidence="2">
    <location>
        <begin position="1"/>
        <end position="19"/>
    </location>
</feature>
<evidence type="ECO:0000256" key="1">
    <source>
        <dbReference type="SAM" id="MobiDB-lite"/>
    </source>
</evidence>
<feature type="region of interest" description="Disordered" evidence="1">
    <location>
        <begin position="20"/>
        <end position="66"/>
    </location>
</feature>
<dbReference type="AlphaFoldDB" id="A0A6B0TSE4"/>
<accession>A0A6B0TSE4</accession>
<protein>
    <submittedName>
        <fullName evidence="3">Putative grp</fullName>
    </submittedName>
</protein>
<name>A0A6B0TSE4_IXORI</name>
<sequence length="66" mass="6718">MKATLIAICFLAAVTYSMGESFGSSTPCPSPPGQPCGPGQDPQDPPSAPNQKPSRSPEAPGRSTSK</sequence>
<evidence type="ECO:0000313" key="3">
    <source>
        <dbReference type="EMBL" id="MXU82098.1"/>
    </source>
</evidence>